<feature type="domain" description="PLAT" evidence="18">
    <location>
        <begin position="86"/>
        <end position="208"/>
    </location>
</feature>
<organism evidence="20 21">
    <name type="scientific">Flemingia macrophylla</name>
    <dbReference type="NCBI Taxonomy" id="520843"/>
    <lineage>
        <taxon>Eukaryota</taxon>
        <taxon>Viridiplantae</taxon>
        <taxon>Streptophyta</taxon>
        <taxon>Embryophyta</taxon>
        <taxon>Tracheophyta</taxon>
        <taxon>Spermatophyta</taxon>
        <taxon>Magnoliopsida</taxon>
        <taxon>eudicotyledons</taxon>
        <taxon>Gunneridae</taxon>
        <taxon>Pentapetalae</taxon>
        <taxon>rosids</taxon>
        <taxon>fabids</taxon>
        <taxon>Fabales</taxon>
        <taxon>Fabaceae</taxon>
        <taxon>Papilionoideae</taxon>
        <taxon>50 kb inversion clade</taxon>
        <taxon>NPAAA clade</taxon>
        <taxon>indigoferoid/millettioid clade</taxon>
        <taxon>Phaseoleae</taxon>
        <taxon>Flemingia</taxon>
    </lineage>
</organism>
<keyword evidence="10 15" id="KW-0560">Oxidoreductase</keyword>
<evidence type="ECO:0000259" key="19">
    <source>
        <dbReference type="PROSITE" id="PS51393"/>
    </source>
</evidence>
<name>A0ABD1N6C7_9FABA</name>
<dbReference type="PROSITE" id="PS51393">
    <property type="entry name" value="LIPOXYGENASE_3"/>
    <property type="match status" value="1"/>
</dbReference>
<keyword evidence="11 15" id="KW-0408">Iron</keyword>
<protein>
    <recommendedName>
        <fullName evidence="16">Lipoxygenase</fullName>
        <ecNumber evidence="16">1.13.11.-</ecNumber>
    </recommendedName>
</protein>
<dbReference type="GO" id="GO:0005737">
    <property type="term" value="C:cytoplasm"/>
    <property type="evidence" value="ECO:0007669"/>
    <property type="project" value="UniProtKB-SubCell"/>
</dbReference>
<dbReference type="InterPro" id="IPR027433">
    <property type="entry name" value="Lipoxygenase_dom_3"/>
</dbReference>
<dbReference type="GO" id="GO:0006633">
    <property type="term" value="P:fatty acid biosynthetic process"/>
    <property type="evidence" value="ECO:0007669"/>
    <property type="project" value="UniProtKB-KW"/>
</dbReference>
<dbReference type="Gene3D" id="4.10.375.10">
    <property type="entry name" value="Lipoxygenase-1, Domain 2"/>
    <property type="match status" value="1"/>
</dbReference>
<reference evidence="20 21" key="1">
    <citation type="submission" date="2024-08" db="EMBL/GenBank/DDBJ databases">
        <title>Insights into the chromosomal genome structure of Flemingia macrophylla.</title>
        <authorList>
            <person name="Ding Y."/>
            <person name="Zhao Y."/>
            <person name="Bi W."/>
            <person name="Wu M."/>
            <person name="Zhao G."/>
            <person name="Gong Y."/>
            <person name="Li W."/>
            <person name="Zhang P."/>
        </authorList>
    </citation>
    <scope>NUCLEOTIDE SEQUENCE [LARGE SCALE GENOMIC DNA]</scope>
    <source>
        <strain evidence="20">DYQJB</strain>
        <tissue evidence="20">Leaf</tissue>
    </source>
</reference>
<evidence type="ECO:0000256" key="13">
    <source>
        <dbReference type="ARBA" id="ARBA00023160"/>
    </source>
</evidence>
<sequence length="907" mass="102656">MQIHTSTPMLALNSNLCLRPYPVVLASNRRRRNKFPASTWRRAAAVSGGDKTQASSPLERMEKASALRVDDDEIQVKAVVSIRKKMKENIADRLRDQWVNAFAQGIHIHLISQQIHPLTNSGKSVQSYVRGWLPKPSNVAYIVEYTADFTVPSNFGCPGAVLITNLHGKEFYLVEIIVHGFSEGPIFFPANTWIHSRNRNPESRIIFNNQAYLPSQTPAGIKDLRRDDLLSIRGNQHGQRMLHERIYDYATYNDLGNPDKDEELSRPVLGGHERPYPRRCRTGRSPTLSDPLSESRIEKPHPVYVPRDETFEEIKQNTFSAGRLKALFHNLLPSLAATLSSSDIPFKCFSDIDKLYIDGVRLTDEEHKGVVENLLVGKVMKQVLSAGESLLKYEIPAAIKGDKFAWLRDNEFSRQALAGVNPVNIELLKEFPIHSKLDPAVYGPPESAITKELLEQELGGMSLEQVIEEKRLFILDYHDMLLPFIEKMNSLPERKAYASRTIFFYTKTGILRPIAIELSLPQTHSSPPNKRVYTQGHDATTHWIWNLAKAHVSSNDAGIHQLVNHWLRTHACMEPYIVATHRQLSSVHPIYKLLHPHMRYTLEINALARQNLINGGGIIEASFSPGKYAMELSSAAYKNVWRFDMESLPADLIRRGMAVEDPSMPCGVKLVIEDYPYAADGLLIWSAIKEWVESYVEHFYSDPNSIASDVELQAWWSEIKLKGHCDKKNEPWWPKLDTKEDLSGILTTMIWVASGQHAAINFGQYPFGGYVPSRPTLMRKLIPQENDPDYNKFIQNPQLVFLSSLPTQLQATKVMAVQDTLSTHSPDEEYLGHLNPLHSRWINDHEILELFNKLSARLEEIEEIINARNKDPRLKNRSGAGVPPYELLLPSSGPGVTGRGIPNSISI</sequence>
<accession>A0ABD1N6C7</accession>
<dbReference type="PROSITE" id="PS00711">
    <property type="entry name" value="LIPOXYGENASE_1"/>
    <property type="match status" value="1"/>
</dbReference>
<evidence type="ECO:0000259" key="18">
    <source>
        <dbReference type="PROSITE" id="PS50095"/>
    </source>
</evidence>
<dbReference type="SUPFAM" id="SSF48484">
    <property type="entry name" value="Lipoxigenase"/>
    <property type="match status" value="1"/>
</dbReference>
<evidence type="ECO:0000313" key="21">
    <source>
        <dbReference type="Proteomes" id="UP001603857"/>
    </source>
</evidence>
<keyword evidence="13 16" id="KW-0275">Fatty acid biosynthesis</keyword>
<dbReference type="GO" id="GO:0046872">
    <property type="term" value="F:metal ion binding"/>
    <property type="evidence" value="ECO:0007669"/>
    <property type="project" value="UniProtKB-UniRule"/>
</dbReference>
<dbReference type="InterPro" id="IPR013819">
    <property type="entry name" value="LipOase_C"/>
</dbReference>
<comment type="pathway">
    <text evidence="16">Lipid metabolism; oxylipin biosynthesis.</text>
</comment>
<dbReference type="Gene3D" id="3.10.450.60">
    <property type="match status" value="1"/>
</dbReference>
<evidence type="ECO:0000256" key="15">
    <source>
        <dbReference type="RuleBase" id="RU003974"/>
    </source>
</evidence>
<evidence type="ECO:0000256" key="14">
    <source>
        <dbReference type="PROSITE-ProRule" id="PRU00152"/>
    </source>
</evidence>
<evidence type="ECO:0000256" key="1">
    <source>
        <dbReference type="ARBA" id="ARBA00001962"/>
    </source>
</evidence>
<dbReference type="GO" id="GO:0051213">
    <property type="term" value="F:dioxygenase activity"/>
    <property type="evidence" value="ECO:0007669"/>
    <property type="project" value="UniProtKB-KW"/>
</dbReference>
<evidence type="ECO:0000256" key="3">
    <source>
        <dbReference type="ARBA" id="ARBA00009419"/>
    </source>
</evidence>
<gene>
    <name evidence="20" type="ORF">Fmac_004726</name>
</gene>
<dbReference type="AlphaFoldDB" id="A0ABD1N6C7"/>
<dbReference type="PANTHER" id="PTHR11771">
    <property type="entry name" value="LIPOXYGENASE"/>
    <property type="match status" value="1"/>
</dbReference>
<comment type="caution">
    <text evidence="14">Lacks conserved residue(s) required for the propagation of feature annotation.</text>
</comment>
<evidence type="ECO:0000256" key="11">
    <source>
        <dbReference type="ARBA" id="ARBA00023004"/>
    </source>
</evidence>
<dbReference type="InterPro" id="IPR020834">
    <property type="entry name" value="LipOase_CS"/>
</dbReference>
<evidence type="ECO:0000256" key="9">
    <source>
        <dbReference type="ARBA" id="ARBA00022964"/>
    </source>
</evidence>
<dbReference type="Pfam" id="PF00305">
    <property type="entry name" value="Lipoxygenase"/>
    <property type="match status" value="1"/>
</dbReference>
<dbReference type="EC" id="1.13.11.-" evidence="16"/>
<dbReference type="Proteomes" id="UP001603857">
    <property type="component" value="Unassembled WGS sequence"/>
</dbReference>
<dbReference type="FunFam" id="1.20.245.10:FF:000002">
    <property type="entry name" value="Lipoxygenase"/>
    <property type="match status" value="1"/>
</dbReference>
<dbReference type="PRINTS" id="PR00468">
    <property type="entry name" value="PLTLPOXGNASE"/>
</dbReference>
<comment type="cofactor">
    <cofactor evidence="1 15">
        <name>Fe cation</name>
        <dbReference type="ChEBI" id="CHEBI:24875"/>
    </cofactor>
</comment>
<feature type="domain" description="Lipoxygenase" evidence="19">
    <location>
        <begin position="211"/>
        <end position="907"/>
    </location>
</feature>
<keyword evidence="9 15" id="KW-0223">Dioxygenase</keyword>
<dbReference type="Gene3D" id="4.10.372.10">
    <property type="entry name" value="Lipoxygenase-1, Domain 3"/>
    <property type="match status" value="1"/>
</dbReference>
<dbReference type="InterPro" id="IPR000907">
    <property type="entry name" value="LipOase"/>
</dbReference>
<proteinExistence type="inferred from homology"/>
<dbReference type="SMART" id="SM00308">
    <property type="entry name" value="LH2"/>
    <property type="match status" value="1"/>
</dbReference>
<dbReference type="PRINTS" id="PR00087">
    <property type="entry name" value="LIPOXYGENASE"/>
</dbReference>
<dbReference type="PROSITE" id="PS00081">
    <property type="entry name" value="LIPOXYGENASE_2"/>
    <property type="match status" value="1"/>
</dbReference>
<feature type="compositionally biased region" description="Basic and acidic residues" evidence="17">
    <location>
        <begin position="260"/>
        <end position="276"/>
    </location>
</feature>
<dbReference type="GO" id="GO:0031408">
    <property type="term" value="P:oxylipin biosynthetic process"/>
    <property type="evidence" value="ECO:0007669"/>
    <property type="project" value="UniProtKB-UniRule"/>
</dbReference>
<comment type="subcellular location">
    <subcellularLocation>
        <location evidence="2">Cytoplasm</location>
    </subcellularLocation>
</comment>
<evidence type="ECO:0000313" key="20">
    <source>
        <dbReference type="EMBL" id="KAL2343441.1"/>
    </source>
</evidence>
<dbReference type="InterPro" id="IPR020833">
    <property type="entry name" value="LipOase_Fe_BS"/>
</dbReference>
<evidence type="ECO:0000256" key="5">
    <source>
        <dbReference type="ARBA" id="ARBA00022516"/>
    </source>
</evidence>
<dbReference type="Gene3D" id="2.60.60.20">
    <property type="entry name" value="PLAT/LH2 domain"/>
    <property type="match status" value="1"/>
</dbReference>
<dbReference type="PROSITE" id="PS50095">
    <property type="entry name" value="PLAT"/>
    <property type="match status" value="1"/>
</dbReference>
<evidence type="ECO:0000256" key="16">
    <source>
        <dbReference type="RuleBase" id="RU003975"/>
    </source>
</evidence>
<evidence type="ECO:0000256" key="17">
    <source>
        <dbReference type="SAM" id="MobiDB-lite"/>
    </source>
</evidence>
<feature type="region of interest" description="Disordered" evidence="17">
    <location>
        <begin position="260"/>
        <end position="295"/>
    </location>
</feature>
<comment type="similarity">
    <text evidence="3 15">Belongs to the lipoxygenase family.</text>
</comment>
<dbReference type="InterPro" id="IPR001024">
    <property type="entry name" value="PLAT/LH2_dom"/>
</dbReference>
<dbReference type="InterPro" id="IPR001246">
    <property type="entry name" value="LipOase_plant"/>
</dbReference>
<dbReference type="Gene3D" id="1.20.245.10">
    <property type="entry name" value="Lipoxygenase-1, Domain 5"/>
    <property type="match status" value="1"/>
</dbReference>
<keyword evidence="7 16" id="KW-0925">Oxylipin biosynthesis</keyword>
<keyword evidence="6 15" id="KW-0479">Metal-binding</keyword>
<keyword evidence="4" id="KW-0963">Cytoplasm</keyword>
<evidence type="ECO:0000256" key="12">
    <source>
        <dbReference type="ARBA" id="ARBA00023098"/>
    </source>
</evidence>
<comment type="function">
    <text evidence="16">Plant lipoxygenase may be involved in a number of diverse aspects of plant physiology including growth and development, pest resistance, and senescence or responses to wounding.</text>
</comment>
<dbReference type="InterPro" id="IPR036392">
    <property type="entry name" value="PLAT/LH2_dom_sf"/>
</dbReference>
<comment type="caution">
    <text evidence="20">The sequence shown here is derived from an EMBL/GenBank/DDBJ whole genome shotgun (WGS) entry which is preliminary data.</text>
</comment>
<evidence type="ECO:0000256" key="8">
    <source>
        <dbReference type="ARBA" id="ARBA00022832"/>
    </source>
</evidence>
<evidence type="ECO:0000256" key="6">
    <source>
        <dbReference type="ARBA" id="ARBA00022723"/>
    </source>
</evidence>
<evidence type="ECO:0000256" key="2">
    <source>
        <dbReference type="ARBA" id="ARBA00004496"/>
    </source>
</evidence>
<dbReference type="EMBL" id="JBGMDY010000002">
    <property type="protein sequence ID" value="KAL2343441.1"/>
    <property type="molecule type" value="Genomic_DNA"/>
</dbReference>
<evidence type="ECO:0000256" key="4">
    <source>
        <dbReference type="ARBA" id="ARBA00022490"/>
    </source>
</evidence>
<keyword evidence="5 16" id="KW-0444">Lipid biosynthesis</keyword>
<dbReference type="SUPFAM" id="SSF49723">
    <property type="entry name" value="Lipase/lipooxygenase domain (PLAT/LH2 domain)"/>
    <property type="match status" value="1"/>
</dbReference>
<dbReference type="Pfam" id="PF01477">
    <property type="entry name" value="PLAT"/>
    <property type="match status" value="1"/>
</dbReference>
<evidence type="ECO:0000256" key="7">
    <source>
        <dbReference type="ARBA" id="ARBA00022767"/>
    </source>
</evidence>
<evidence type="ECO:0000256" key="10">
    <source>
        <dbReference type="ARBA" id="ARBA00023002"/>
    </source>
</evidence>
<dbReference type="InterPro" id="IPR036226">
    <property type="entry name" value="LipOase_C_sf"/>
</dbReference>
<keyword evidence="21" id="KW-1185">Reference proteome</keyword>
<keyword evidence="8" id="KW-0276">Fatty acid metabolism</keyword>
<keyword evidence="12" id="KW-0443">Lipid metabolism</keyword>